<dbReference type="InterPro" id="IPR052929">
    <property type="entry name" value="RNase_H-like_EbsB-rel"/>
</dbReference>
<dbReference type="InterPro" id="IPR044730">
    <property type="entry name" value="RNase_H-like_dom_plant"/>
</dbReference>
<dbReference type="GO" id="GO:0004523">
    <property type="term" value="F:RNA-DNA hybrid ribonuclease activity"/>
    <property type="evidence" value="ECO:0007669"/>
    <property type="project" value="InterPro"/>
</dbReference>
<dbReference type="InterPro" id="IPR036397">
    <property type="entry name" value="RNaseH_sf"/>
</dbReference>
<proteinExistence type="predicted"/>
<evidence type="ECO:0000313" key="3">
    <source>
        <dbReference type="Proteomes" id="UP000694005"/>
    </source>
</evidence>
<dbReference type="InterPro" id="IPR012337">
    <property type="entry name" value="RNaseH-like_sf"/>
</dbReference>
<dbReference type="CDD" id="cd06222">
    <property type="entry name" value="RNase_H_like"/>
    <property type="match status" value="1"/>
</dbReference>
<dbReference type="SUPFAM" id="SSF53098">
    <property type="entry name" value="Ribonuclease H-like"/>
    <property type="match status" value="1"/>
</dbReference>
<organism evidence="2 3">
    <name type="scientific">Brassica campestris</name>
    <name type="common">Field mustard</name>
    <dbReference type="NCBI Taxonomy" id="3711"/>
    <lineage>
        <taxon>Eukaryota</taxon>
        <taxon>Viridiplantae</taxon>
        <taxon>Streptophyta</taxon>
        <taxon>Embryophyta</taxon>
        <taxon>Tracheophyta</taxon>
        <taxon>Spermatophyta</taxon>
        <taxon>Magnoliopsida</taxon>
        <taxon>eudicotyledons</taxon>
        <taxon>Gunneridae</taxon>
        <taxon>Pentapetalae</taxon>
        <taxon>rosids</taxon>
        <taxon>malvids</taxon>
        <taxon>Brassicales</taxon>
        <taxon>Brassicaceae</taxon>
        <taxon>Brassiceae</taxon>
        <taxon>Brassica</taxon>
    </lineage>
</organism>
<dbReference type="AlphaFoldDB" id="A0A8D9LXK7"/>
<sequence>PLIAEASAIRSALRMAITHEITALDVFSDNLTLVRAISSITQTKEIIEIVKDIRSISTELASISFLHFSRSLNAEDDALAKETLRASFPL</sequence>
<accession>A0A8D9LXK7</accession>
<name>A0A8D9LXK7_BRACM</name>
<feature type="domain" description="RNase H type-1" evidence="1">
    <location>
        <begin position="2"/>
        <end position="82"/>
    </location>
</feature>
<dbReference type="InterPro" id="IPR002156">
    <property type="entry name" value="RNaseH_domain"/>
</dbReference>
<evidence type="ECO:0000313" key="2">
    <source>
        <dbReference type="EMBL" id="CAG7890337.1"/>
    </source>
</evidence>
<feature type="non-terminal residue" evidence="2">
    <location>
        <position position="1"/>
    </location>
</feature>
<protein>
    <recommendedName>
        <fullName evidence="1">RNase H type-1 domain-containing protein</fullName>
    </recommendedName>
</protein>
<dbReference type="GO" id="GO:0003676">
    <property type="term" value="F:nucleic acid binding"/>
    <property type="evidence" value="ECO:0007669"/>
    <property type="project" value="InterPro"/>
</dbReference>
<gene>
    <name evidence="2" type="ORF">BRAPAZ1V2_A01P44130.2</name>
</gene>
<dbReference type="Gramene" id="A01p44130.2_BraZ1">
    <property type="protein sequence ID" value="A01p44130.2_BraZ1.CDS.1"/>
    <property type="gene ID" value="A01g44130.2_BraZ1"/>
</dbReference>
<dbReference type="Gene3D" id="3.30.420.10">
    <property type="entry name" value="Ribonuclease H-like superfamily/Ribonuclease H"/>
    <property type="match status" value="1"/>
</dbReference>
<dbReference type="EMBL" id="LS974617">
    <property type="protein sequence ID" value="CAG7890337.1"/>
    <property type="molecule type" value="Genomic_DNA"/>
</dbReference>
<dbReference type="PANTHER" id="PTHR47074">
    <property type="entry name" value="BNAC02G40300D PROTEIN"/>
    <property type="match status" value="1"/>
</dbReference>
<dbReference type="Proteomes" id="UP000694005">
    <property type="component" value="Chromosome A01"/>
</dbReference>
<reference evidence="2 3" key="1">
    <citation type="submission" date="2021-07" db="EMBL/GenBank/DDBJ databases">
        <authorList>
            <consortium name="Genoscope - CEA"/>
            <person name="William W."/>
        </authorList>
    </citation>
    <scope>NUCLEOTIDE SEQUENCE [LARGE SCALE GENOMIC DNA]</scope>
</reference>
<dbReference type="PANTHER" id="PTHR47074:SF11">
    <property type="entry name" value="REVERSE TRANSCRIPTASE-LIKE PROTEIN"/>
    <property type="match status" value="1"/>
</dbReference>
<dbReference type="Pfam" id="PF13456">
    <property type="entry name" value="RVT_3"/>
    <property type="match status" value="1"/>
</dbReference>
<evidence type="ECO:0000259" key="1">
    <source>
        <dbReference type="Pfam" id="PF13456"/>
    </source>
</evidence>